<dbReference type="InterPro" id="IPR016181">
    <property type="entry name" value="Acyl_CoA_acyltransferase"/>
</dbReference>
<protein>
    <submittedName>
        <fullName evidence="5">GNAT family N-acetyltransferase</fullName>
    </submittedName>
</protein>
<dbReference type="PANTHER" id="PTHR43420">
    <property type="entry name" value="ACETYLTRANSFERASE"/>
    <property type="match status" value="1"/>
</dbReference>
<dbReference type="SUPFAM" id="SSF55729">
    <property type="entry name" value="Acyl-CoA N-acyltransferases (Nat)"/>
    <property type="match status" value="1"/>
</dbReference>
<dbReference type="PROSITE" id="PS50507">
    <property type="entry name" value="RDRP_SSRNA_POS"/>
    <property type="match status" value="1"/>
</dbReference>
<dbReference type="Gene3D" id="3.40.630.30">
    <property type="match status" value="1"/>
</dbReference>
<evidence type="ECO:0000313" key="6">
    <source>
        <dbReference type="Proteomes" id="UP000809621"/>
    </source>
</evidence>
<feature type="domain" description="RdRp catalytic" evidence="3">
    <location>
        <begin position="324"/>
        <end position="340"/>
    </location>
</feature>
<reference evidence="5 6" key="1">
    <citation type="submission" date="2021-02" db="EMBL/GenBank/DDBJ databases">
        <authorList>
            <person name="Park J.-S."/>
        </authorList>
    </citation>
    <scope>NUCLEOTIDE SEQUENCE [LARGE SCALE GENOMIC DNA]</scope>
    <source>
        <strain evidence="5 6">188UL20-2</strain>
    </source>
</reference>
<name>A0ABS2HBC0_9VIBR</name>
<evidence type="ECO:0000259" key="4">
    <source>
        <dbReference type="PROSITE" id="PS51186"/>
    </source>
</evidence>
<evidence type="ECO:0000256" key="2">
    <source>
        <dbReference type="ARBA" id="ARBA00023315"/>
    </source>
</evidence>
<dbReference type="InterPro" id="IPR027417">
    <property type="entry name" value="P-loop_NTPase"/>
</dbReference>
<dbReference type="Gene3D" id="3.40.50.300">
    <property type="entry name" value="P-loop containing nucleotide triphosphate hydrolases"/>
    <property type="match status" value="1"/>
</dbReference>
<dbReference type="InterPro" id="IPR050680">
    <property type="entry name" value="YpeA/RimI_acetyltransf"/>
</dbReference>
<accession>A0ABS2HBC0</accession>
<keyword evidence="2" id="KW-0012">Acyltransferase</keyword>
<evidence type="ECO:0000256" key="1">
    <source>
        <dbReference type="ARBA" id="ARBA00022679"/>
    </source>
</evidence>
<keyword evidence="6" id="KW-1185">Reference proteome</keyword>
<dbReference type="EMBL" id="JAFEUM010000001">
    <property type="protein sequence ID" value="MBM7034903.1"/>
    <property type="molecule type" value="Genomic_DNA"/>
</dbReference>
<feature type="domain" description="N-acetyltransferase" evidence="4">
    <location>
        <begin position="162"/>
        <end position="317"/>
    </location>
</feature>
<dbReference type="CDD" id="cd04301">
    <property type="entry name" value="NAT_SF"/>
    <property type="match status" value="1"/>
</dbReference>
<organism evidence="5 6">
    <name type="scientific">Vibrio ulleungensis</name>
    <dbReference type="NCBI Taxonomy" id="2807619"/>
    <lineage>
        <taxon>Bacteria</taxon>
        <taxon>Pseudomonadati</taxon>
        <taxon>Pseudomonadota</taxon>
        <taxon>Gammaproteobacteria</taxon>
        <taxon>Vibrionales</taxon>
        <taxon>Vibrionaceae</taxon>
        <taxon>Vibrio</taxon>
    </lineage>
</organism>
<dbReference type="InterPro" id="IPR007094">
    <property type="entry name" value="RNA-dir_pol_PSvirus"/>
</dbReference>
<dbReference type="RefSeq" id="WP_205156557.1">
    <property type="nucleotide sequence ID" value="NZ_JAFEUM010000001.1"/>
</dbReference>
<proteinExistence type="predicted"/>
<gene>
    <name evidence="5" type="ORF">JQC93_00680</name>
</gene>
<evidence type="ECO:0000313" key="5">
    <source>
        <dbReference type="EMBL" id="MBM7034903.1"/>
    </source>
</evidence>
<dbReference type="PROSITE" id="PS51186">
    <property type="entry name" value="GNAT"/>
    <property type="match status" value="1"/>
</dbReference>
<keyword evidence="1" id="KW-0808">Transferase</keyword>
<comment type="caution">
    <text evidence="5">The sequence shown here is derived from an EMBL/GenBank/DDBJ whole genome shotgun (WGS) entry which is preliminary data.</text>
</comment>
<dbReference type="Pfam" id="PF13671">
    <property type="entry name" value="AAA_33"/>
    <property type="match status" value="1"/>
</dbReference>
<dbReference type="Pfam" id="PF13508">
    <property type="entry name" value="Acetyltransf_7"/>
    <property type="match status" value="1"/>
</dbReference>
<evidence type="ECO:0000259" key="3">
    <source>
        <dbReference type="PROSITE" id="PS50507"/>
    </source>
</evidence>
<dbReference type="InterPro" id="IPR000182">
    <property type="entry name" value="GNAT_dom"/>
</dbReference>
<sequence>MTTSTATKSLGTLHLLCGKMASGKTTFSHQIAAQYQALRLSEDEWLAECFPGDVKTIKDYAHYSERIKPLVAMLVTQSLRSGVDVVMDFPANTPKQRAWLLGLALACQATHQLYWMITSDQECLHRLSIRRAEQPDRRRFDVPEMFETMSAYFTAPTADETKNITTVDPSLAEHFFELTVTMEKIEPFTIPTDLLLIADPNIESIQSYQETGFGFVAIAHQRGERNIVAACVVSAHSSELGELKNISVRPDFQQQGIGRRLLDYVIEQAKTKEWKTLNLTTGTFGYPLTLYQRAGFRVTEVRKNYFIDHYRDAIFEHGIQHQDSLLLSLDLTSFDSSITR</sequence>
<dbReference type="Proteomes" id="UP000809621">
    <property type="component" value="Unassembled WGS sequence"/>
</dbReference>
<dbReference type="SUPFAM" id="SSF52540">
    <property type="entry name" value="P-loop containing nucleoside triphosphate hydrolases"/>
    <property type="match status" value="1"/>
</dbReference>